<dbReference type="STRING" id="1121256.SAMN02746089_00212"/>
<evidence type="ECO:0000256" key="5">
    <source>
        <dbReference type="ARBA" id="ARBA00023049"/>
    </source>
</evidence>
<evidence type="ECO:0000256" key="8">
    <source>
        <dbReference type="RuleBase" id="RU003983"/>
    </source>
</evidence>
<feature type="transmembrane region" description="Helical" evidence="9">
    <location>
        <begin position="151"/>
        <end position="169"/>
    </location>
</feature>
<dbReference type="Pfam" id="PF01435">
    <property type="entry name" value="Peptidase_M48"/>
    <property type="match status" value="1"/>
</dbReference>
<keyword evidence="1 8" id="KW-0645">Protease</keyword>
<comment type="similarity">
    <text evidence="8">Belongs to the peptidase M48 family.</text>
</comment>
<evidence type="ECO:0000256" key="3">
    <source>
        <dbReference type="ARBA" id="ARBA00022801"/>
    </source>
</evidence>
<name>A0A1M4T488_9THEO</name>
<evidence type="ECO:0000256" key="2">
    <source>
        <dbReference type="ARBA" id="ARBA00022723"/>
    </source>
</evidence>
<feature type="transmembrane region" description="Helical" evidence="9">
    <location>
        <begin position="12"/>
        <end position="30"/>
    </location>
</feature>
<feature type="transmembrane region" description="Helical" evidence="9">
    <location>
        <begin position="62"/>
        <end position="85"/>
    </location>
</feature>
<evidence type="ECO:0000313" key="12">
    <source>
        <dbReference type="EMBL" id="SHE39280.1"/>
    </source>
</evidence>
<dbReference type="EMBL" id="FQVH01000001">
    <property type="protein sequence ID" value="SHE39280.1"/>
    <property type="molecule type" value="Genomic_DNA"/>
</dbReference>
<dbReference type="GO" id="GO:0004222">
    <property type="term" value="F:metalloendopeptidase activity"/>
    <property type="evidence" value="ECO:0007669"/>
    <property type="project" value="InterPro"/>
</dbReference>
<reference evidence="12 13" key="1">
    <citation type="submission" date="2016-11" db="EMBL/GenBank/DDBJ databases">
        <authorList>
            <person name="Jaros S."/>
            <person name="Januszkiewicz K."/>
            <person name="Wedrychowicz H."/>
        </authorList>
    </citation>
    <scope>NUCLEOTIDE SEQUENCE [LARGE SCALE GENOMIC DNA]</scope>
    <source>
        <strain evidence="12 13">DSM 17918</strain>
    </source>
</reference>
<feature type="transmembrane region" description="Helical" evidence="9">
    <location>
        <begin position="321"/>
        <end position="341"/>
    </location>
</feature>
<accession>A0A1M4T488</accession>
<evidence type="ECO:0000256" key="1">
    <source>
        <dbReference type="ARBA" id="ARBA00022670"/>
    </source>
</evidence>
<keyword evidence="9" id="KW-0472">Membrane</keyword>
<feature type="domain" description="Peptidase M48" evidence="10">
    <location>
        <begin position="209"/>
        <end position="409"/>
    </location>
</feature>
<feature type="active site" evidence="6">
    <location>
        <position position="278"/>
    </location>
</feature>
<comment type="cofactor">
    <cofactor evidence="7 8">
        <name>Zn(2+)</name>
        <dbReference type="ChEBI" id="CHEBI:29105"/>
    </cofactor>
    <text evidence="7 8">Binds 1 zinc ion per subunit.</text>
</comment>
<gene>
    <name evidence="12" type="ORF">SAMN02746089_00212</name>
</gene>
<dbReference type="InterPro" id="IPR032456">
    <property type="entry name" value="Peptidase_M48_N"/>
</dbReference>
<proteinExistence type="inferred from homology"/>
<evidence type="ECO:0000259" key="11">
    <source>
        <dbReference type="Pfam" id="PF16491"/>
    </source>
</evidence>
<feature type="transmembrane region" description="Helical" evidence="9">
    <location>
        <begin position="175"/>
        <end position="199"/>
    </location>
</feature>
<keyword evidence="9" id="KW-0812">Transmembrane</keyword>
<evidence type="ECO:0000256" key="6">
    <source>
        <dbReference type="PIRSR" id="PIRSR627057-1"/>
    </source>
</evidence>
<dbReference type="RefSeq" id="WP_073341223.1">
    <property type="nucleotide sequence ID" value="NZ_FQVH01000001.1"/>
</dbReference>
<keyword evidence="4 7" id="KW-0862">Zinc</keyword>
<dbReference type="InterPro" id="IPR027057">
    <property type="entry name" value="CAXX_Prtase_1"/>
</dbReference>
<dbReference type="GO" id="GO:0046872">
    <property type="term" value="F:metal ion binding"/>
    <property type="evidence" value="ECO:0007669"/>
    <property type="project" value="UniProtKB-KW"/>
</dbReference>
<dbReference type="OrthoDB" id="9781930at2"/>
<evidence type="ECO:0000256" key="4">
    <source>
        <dbReference type="ARBA" id="ARBA00022833"/>
    </source>
</evidence>
<organism evidence="12 13">
    <name type="scientific">Caldanaerobius fijiensis DSM 17918</name>
    <dbReference type="NCBI Taxonomy" id="1121256"/>
    <lineage>
        <taxon>Bacteria</taxon>
        <taxon>Bacillati</taxon>
        <taxon>Bacillota</taxon>
        <taxon>Clostridia</taxon>
        <taxon>Thermoanaerobacterales</taxon>
        <taxon>Thermoanaerobacteraceae</taxon>
        <taxon>Caldanaerobius</taxon>
    </lineage>
</organism>
<keyword evidence="13" id="KW-1185">Reference proteome</keyword>
<feature type="binding site" evidence="7">
    <location>
        <position position="352"/>
    </location>
    <ligand>
        <name>Zn(2+)</name>
        <dbReference type="ChEBI" id="CHEBI:29105"/>
        <note>catalytic</note>
    </ligand>
</feature>
<evidence type="ECO:0000256" key="7">
    <source>
        <dbReference type="PIRSR" id="PIRSR627057-2"/>
    </source>
</evidence>
<evidence type="ECO:0000313" key="13">
    <source>
        <dbReference type="Proteomes" id="UP000184088"/>
    </source>
</evidence>
<evidence type="ECO:0000259" key="10">
    <source>
        <dbReference type="Pfam" id="PF01435"/>
    </source>
</evidence>
<dbReference type="InterPro" id="IPR001915">
    <property type="entry name" value="Peptidase_M48"/>
</dbReference>
<feature type="active site" description="Proton donor" evidence="6">
    <location>
        <position position="356"/>
    </location>
</feature>
<feature type="binding site" evidence="7">
    <location>
        <position position="277"/>
    </location>
    <ligand>
        <name>Zn(2+)</name>
        <dbReference type="ChEBI" id="CHEBI:29105"/>
        <note>catalytic</note>
    </ligand>
</feature>
<protein>
    <submittedName>
        <fullName evidence="12">STE24 endopeptidase</fullName>
    </submittedName>
</protein>
<dbReference type="Pfam" id="PF16491">
    <property type="entry name" value="Peptidase_M48_N"/>
    <property type="match status" value="1"/>
</dbReference>
<keyword evidence="5 8" id="KW-0482">Metalloprotease</keyword>
<sequence length="415" mass="48254">MDNFNLFKFNRYWTLLISIAFIFFLLYLYYTLFPGNISPDVYRYFTPAEVAKAREYHKINRLLYIFSFLIDAVFFIWLVFGNGAVKISLLTEKLSSGHYYLNVSLFFIILWLILKVISLPYSLYSYLLDASLGFSTQSITAWCLDYLKNSILDVIISYLGVILFFYAANKWRYSWWLPASVFLSIMLFIQNLIWPYVIAPLFNKFTPVKDPAVLKMVEEISKNAGININRVEVMDASRRTTRANAYFYGFGKNRRIVLYDTLLNKYPKDEIKAVIAHEAAHWKENHVLKSLLIGIIGIFIALFILHQLLKSTLIWPHGKKIAVASLALVYLSLILIGFDSNPIQNYISRKMEQQADLLSVSFLHAKQPVIKLQVDLAKKSLSDVEPPDFIEWFSYTHPSTMHRIQYVEKSKILSQ</sequence>
<feature type="transmembrane region" description="Helical" evidence="9">
    <location>
        <begin position="291"/>
        <end position="309"/>
    </location>
</feature>
<feature type="domain" description="CAAX prenyl protease 1 N-terminal" evidence="11">
    <location>
        <begin position="43"/>
        <end position="204"/>
    </location>
</feature>
<evidence type="ECO:0000256" key="9">
    <source>
        <dbReference type="SAM" id="Phobius"/>
    </source>
</evidence>
<dbReference type="CDD" id="cd07343">
    <property type="entry name" value="M48A_Zmpste24p_like"/>
    <property type="match status" value="1"/>
</dbReference>
<feature type="transmembrane region" description="Helical" evidence="9">
    <location>
        <begin position="97"/>
        <end position="117"/>
    </location>
</feature>
<keyword evidence="3 8" id="KW-0378">Hydrolase</keyword>
<dbReference type="Proteomes" id="UP000184088">
    <property type="component" value="Unassembled WGS sequence"/>
</dbReference>
<dbReference type="GO" id="GO:0071586">
    <property type="term" value="P:CAAX-box protein processing"/>
    <property type="evidence" value="ECO:0007669"/>
    <property type="project" value="InterPro"/>
</dbReference>
<feature type="binding site" evidence="7">
    <location>
        <position position="281"/>
    </location>
    <ligand>
        <name>Zn(2+)</name>
        <dbReference type="ChEBI" id="CHEBI:29105"/>
        <note>catalytic</note>
    </ligand>
</feature>
<dbReference type="AlphaFoldDB" id="A0A1M4T488"/>
<dbReference type="Gene3D" id="3.30.2010.10">
    <property type="entry name" value="Metalloproteases ('zincins'), catalytic domain"/>
    <property type="match status" value="1"/>
</dbReference>
<keyword evidence="9" id="KW-1133">Transmembrane helix</keyword>
<dbReference type="PANTHER" id="PTHR10120">
    <property type="entry name" value="CAAX PRENYL PROTEASE 1"/>
    <property type="match status" value="1"/>
</dbReference>
<keyword evidence="2 7" id="KW-0479">Metal-binding</keyword>